<dbReference type="EMBL" id="QPJJ01000009">
    <property type="protein sequence ID" value="RCW66400.1"/>
    <property type="molecule type" value="Genomic_DNA"/>
</dbReference>
<dbReference type="OrthoDB" id="2427034at2"/>
<dbReference type="InterPro" id="IPR014717">
    <property type="entry name" value="Transl_elong_EF1B/ribsomal_bS6"/>
</dbReference>
<dbReference type="Proteomes" id="UP000252585">
    <property type="component" value="Unassembled WGS sequence"/>
</dbReference>
<sequence>MTFIWSKKSVIALIIIVLLLIAAYFFLFSRFISPVKDEVNLVTEQVEIQERIIENAGLSDTETETNESGQSTTLQKKVSIDKNMKQIIDSFQMIEKNSNVVIQQLRAEESPETAFELELLEPIESLPIELQVSSSNRNNLSTFLEELTKEERIMHIKRIEETVTEENEWQLSIQLDAFYNPNLTLLEAEAPQME</sequence>
<evidence type="ECO:0008006" key="4">
    <source>
        <dbReference type="Google" id="ProtNLM"/>
    </source>
</evidence>
<organism evidence="2 3">
    <name type="scientific">Saliterribacillus persicus</name>
    <dbReference type="NCBI Taxonomy" id="930114"/>
    <lineage>
        <taxon>Bacteria</taxon>
        <taxon>Bacillati</taxon>
        <taxon>Bacillota</taxon>
        <taxon>Bacilli</taxon>
        <taxon>Bacillales</taxon>
        <taxon>Bacillaceae</taxon>
        <taxon>Saliterribacillus</taxon>
    </lineage>
</organism>
<reference evidence="2 3" key="1">
    <citation type="submission" date="2018-07" db="EMBL/GenBank/DDBJ databases">
        <title>Genomic Encyclopedia of Type Strains, Phase IV (KMG-IV): sequencing the most valuable type-strain genomes for metagenomic binning, comparative biology and taxonomic classification.</title>
        <authorList>
            <person name="Goeker M."/>
        </authorList>
    </citation>
    <scope>NUCLEOTIDE SEQUENCE [LARGE SCALE GENOMIC DNA]</scope>
    <source>
        <strain evidence="2 3">DSM 27696</strain>
    </source>
</reference>
<comment type="caution">
    <text evidence="2">The sequence shown here is derived from an EMBL/GenBank/DDBJ whole genome shotgun (WGS) entry which is preliminary data.</text>
</comment>
<dbReference type="Gene3D" id="3.30.70.60">
    <property type="match status" value="1"/>
</dbReference>
<protein>
    <recommendedName>
        <fullName evidence="4">Type IV pilus assembly protein PilO</fullName>
    </recommendedName>
</protein>
<dbReference type="AlphaFoldDB" id="A0A368XEM5"/>
<name>A0A368XEM5_9BACI</name>
<keyword evidence="1" id="KW-0812">Transmembrane</keyword>
<keyword evidence="1" id="KW-1133">Transmembrane helix</keyword>
<proteinExistence type="predicted"/>
<keyword evidence="3" id="KW-1185">Reference proteome</keyword>
<evidence type="ECO:0000313" key="2">
    <source>
        <dbReference type="EMBL" id="RCW66400.1"/>
    </source>
</evidence>
<evidence type="ECO:0000256" key="1">
    <source>
        <dbReference type="SAM" id="Phobius"/>
    </source>
</evidence>
<keyword evidence="1" id="KW-0472">Membrane</keyword>
<feature type="transmembrane region" description="Helical" evidence="1">
    <location>
        <begin position="12"/>
        <end position="32"/>
    </location>
</feature>
<accession>A0A368XEM5</accession>
<gene>
    <name evidence="2" type="ORF">DFR57_109121</name>
</gene>
<dbReference type="RefSeq" id="WP_114353388.1">
    <property type="nucleotide sequence ID" value="NZ_QPJJ01000009.1"/>
</dbReference>
<evidence type="ECO:0000313" key="3">
    <source>
        <dbReference type="Proteomes" id="UP000252585"/>
    </source>
</evidence>